<feature type="domain" description="N-acetyltransferase" evidence="1">
    <location>
        <begin position="1"/>
        <end position="93"/>
    </location>
</feature>
<dbReference type="Pfam" id="PF14542">
    <property type="entry name" value="Acetyltransf_CG"/>
    <property type="match status" value="1"/>
</dbReference>
<dbReference type="PANTHER" id="PTHR31435">
    <property type="entry name" value="PROTEIN NATD1"/>
    <property type="match status" value="1"/>
</dbReference>
<dbReference type="PROSITE" id="PS51729">
    <property type="entry name" value="GNAT_YJDJ"/>
    <property type="match status" value="1"/>
</dbReference>
<dbReference type="Gene3D" id="3.40.630.30">
    <property type="match status" value="1"/>
</dbReference>
<sequence>MKIEHLNENKGGYFKAVNEGKIAAMMNYAWAGPVKIVIEHTEVKPDYSGQGLGKALVLAAVDYAREQKVKILPLCPFAKSIFNKDDRLNDVLF</sequence>
<dbReference type="SUPFAM" id="SSF55729">
    <property type="entry name" value="Acyl-CoA N-acyltransferases (Nat)"/>
    <property type="match status" value="1"/>
</dbReference>
<protein>
    <submittedName>
        <fullName evidence="3">GNAT family N-acetyltransferase</fullName>
    </submittedName>
</protein>
<dbReference type="InterPro" id="IPR031165">
    <property type="entry name" value="GNAT_YJDJ"/>
</dbReference>
<feature type="domain" description="N-acetyltransferase" evidence="2">
    <location>
        <begin position="6"/>
        <end position="93"/>
    </location>
</feature>
<keyword evidence="4" id="KW-1185">Reference proteome</keyword>
<evidence type="ECO:0000259" key="2">
    <source>
        <dbReference type="PROSITE" id="PS51729"/>
    </source>
</evidence>
<proteinExistence type="predicted"/>
<dbReference type="PANTHER" id="PTHR31435:SF10">
    <property type="entry name" value="BSR4717 PROTEIN"/>
    <property type="match status" value="1"/>
</dbReference>
<dbReference type="EMBL" id="WNXC01000004">
    <property type="protein sequence ID" value="MBB2149710.1"/>
    <property type="molecule type" value="Genomic_DNA"/>
</dbReference>
<organism evidence="3 4">
    <name type="scientific">Pedobacter gandavensis</name>
    <dbReference type="NCBI Taxonomy" id="2679963"/>
    <lineage>
        <taxon>Bacteria</taxon>
        <taxon>Pseudomonadati</taxon>
        <taxon>Bacteroidota</taxon>
        <taxon>Sphingobacteriia</taxon>
        <taxon>Sphingobacteriales</taxon>
        <taxon>Sphingobacteriaceae</taxon>
        <taxon>Pedobacter</taxon>
    </lineage>
</organism>
<dbReference type="InterPro" id="IPR045057">
    <property type="entry name" value="Gcn5-rel_NAT"/>
</dbReference>
<dbReference type="PROSITE" id="PS51186">
    <property type="entry name" value="GNAT"/>
    <property type="match status" value="1"/>
</dbReference>
<dbReference type="CDD" id="cd04301">
    <property type="entry name" value="NAT_SF"/>
    <property type="match status" value="1"/>
</dbReference>
<comment type="caution">
    <text evidence="3">The sequence shown here is derived from an EMBL/GenBank/DDBJ whole genome shotgun (WGS) entry which is preliminary data.</text>
</comment>
<evidence type="ECO:0000313" key="3">
    <source>
        <dbReference type="EMBL" id="MBB2149710.1"/>
    </source>
</evidence>
<reference evidence="3 4" key="1">
    <citation type="submission" date="2019-11" db="EMBL/GenBank/DDBJ databases">
        <title>Description of Pedobacter sp. LMG 31462T.</title>
        <authorList>
            <person name="Carlier A."/>
            <person name="Qi S."/>
            <person name="Vandamme P."/>
        </authorList>
    </citation>
    <scope>NUCLEOTIDE SEQUENCE [LARGE SCALE GENOMIC DNA]</scope>
    <source>
        <strain evidence="3 4">LMG 31462</strain>
    </source>
</reference>
<gene>
    <name evidence="3" type="ORF">GM920_12445</name>
</gene>
<dbReference type="InterPro" id="IPR016181">
    <property type="entry name" value="Acyl_CoA_acyltransferase"/>
</dbReference>
<evidence type="ECO:0000259" key="1">
    <source>
        <dbReference type="PROSITE" id="PS51186"/>
    </source>
</evidence>
<dbReference type="RefSeq" id="WP_182957665.1">
    <property type="nucleotide sequence ID" value="NZ_WNXC01000004.1"/>
</dbReference>
<dbReference type="InterPro" id="IPR000182">
    <property type="entry name" value="GNAT_dom"/>
</dbReference>
<dbReference type="Proteomes" id="UP000636110">
    <property type="component" value="Unassembled WGS sequence"/>
</dbReference>
<name>A0ABR6EWS3_9SPHI</name>
<accession>A0ABR6EWS3</accession>
<evidence type="ECO:0000313" key="4">
    <source>
        <dbReference type="Proteomes" id="UP000636110"/>
    </source>
</evidence>